<gene>
    <name evidence="2" type="ORF">NCTC12877_02709</name>
    <name evidence="3" type="ORF">NCTC12877_02762</name>
</gene>
<proteinExistence type="inferred from homology"/>
<dbReference type="EMBL" id="UGQB01000008">
    <property type="protein sequence ID" value="STZ70285.1"/>
    <property type="molecule type" value="Genomic_DNA"/>
</dbReference>
<organism evidence="2 4">
    <name type="scientific">Moraxella caprae</name>
    <dbReference type="NCBI Taxonomy" id="90240"/>
    <lineage>
        <taxon>Bacteria</taxon>
        <taxon>Pseudomonadati</taxon>
        <taxon>Pseudomonadota</taxon>
        <taxon>Gammaproteobacteria</taxon>
        <taxon>Moraxellales</taxon>
        <taxon>Moraxellaceae</taxon>
        <taxon>Moraxella</taxon>
    </lineage>
</organism>
<dbReference type="RefSeq" id="WP_051226063.1">
    <property type="nucleotide sequence ID" value="NZ_UGQB01000004.1"/>
</dbReference>
<accession>A0A378R3A7</accession>
<protein>
    <recommendedName>
        <fullName evidence="5">Antitoxin</fullName>
    </recommendedName>
</protein>
<dbReference type="AlphaFoldDB" id="A0A378R3A7"/>
<evidence type="ECO:0008006" key="5">
    <source>
        <dbReference type="Google" id="ProtNLM"/>
    </source>
</evidence>
<dbReference type="SUPFAM" id="SSF143120">
    <property type="entry name" value="YefM-like"/>
    <property type="match status" value="1"/>
</dbReference>
<dbReference type="STRING" id="1122244.GCA_000426885_02466"/>
<evidence type="ECO:0000313" key="4">
    <source>
        <dbReference type="Proteomes" id="UP000254065"/>
    </source>
</evidence>
<evidence type="ECO:0000256" key="1">
    <source>
        <dbReference type="ARBA" id="ARBA00009981"/>
    </source>
</evidence>
<comment type="similarity">
    <text evidence="1">Belongs to the phD/YefM antitoxin family.</text>
</comment>
<evidence type="ECO:0000313" key="3">
    <source>
        <dbReference type="EMBL" id="STZ70285.1"/>
    </source>
</evidence>
<sequence>MQLLTSQQVQTGFGKFADLVKQQGSEPVIITQRKRPTMAVFRYDEAMEMMRLSAKMRFIQALRENAKDSREPTDEEMAELNRLIDEEREIVYQESLKKNERK</sequence>
<evidence type="ECO:0000313" key="2">
    <source>
        <dbReference type="EMBL" id="STZ09684.1"/>
    </source>
</evidence>
<keyword evidence="4" id="KW-1185">Reference proteome</keyword>
<reference evidence="2 4" key="1">
    <citation type="submission" date="2018-06" db="EMBL/GenBank/DDBJ databases">
        <authorList>
            <consortium name="Pathogen Informatics"/>
            <person name="Doyle S."/>
        </authorList>
    </citation>
    <scope>NUCLEOTIDE SEQUENCE [LARGE SCALE GENOMIC DNA]</scope>
    <source>
        <strain evidence="2 4">NCTC12877</strain>
    </source>
</reference>
<dbReference type="EMBL" id="UGQB01000004">
    <property type="protein sequence ID" value="STZ09684.1"/>
    <property type="molecule type" value="Genomic_DNA"/>
</dbReference>
<dbReference type="InterPro" id="IPR036165">
    <property type="entry name" value="YefM-like_sf"/>
</dbReference>
<name>A0A378R3A7_9GAMM</name>
<dbReference type="Proteomes" id="UP000254065">
    <property type="component" value="Unassembled WGS sequence"/>
</dbReference>